<dbReference type="Proteomes" id="UP001295423">
    <property type="component" value="Unassembled WGS sequence"/>
</dbReference>
<dbReference type="Gene3D" id="3.40.470.10">
    <property type="entry name" value="Uracil-DNA glycosylase-like domain"/>
    <property type="match status" value="1"/>
</dbReference>
<dbReference type="PANTHER" id="PTHR43146">
    <property type="entry name" value="CANCER-RELATED NUCLEOSIDE-TRIPHOSPHATASE"/>
    <property type="match status" value="1"/>
</dbReference>
<dbReference type="InterPro" id="IPR003593">
    <property type="entry name" value="AAA+_ATPase"/>
</dbReference>
<keyword evidence="7" id="KW-1185">Reference proteome</keyword>
<dbReference type="SMART" id="SM00382">
    <property type="entry name" value="AAA"/>
    <property type="match status" value="1"/>
</dbReference>
<dbReference type="PANTHER" id="PTHR43146:SF1">
    <property type="entry name" value="CANCER-RELATED NUCLEOSIDE-TRIPHOSPHATASE"/>
    <property type="match status" value="1"/>
</dbReference>
<comment type="caution">
    <text evidence="6">The sequence shown here is derived from an EMBL/GenBank/DDBJ whole genome shotgun (WGS) entry which is preliminary data.</text>
</comment>
<protein>
    <recommendedName>
        <fullName evidence="5">AAA+ ATPase domain-containing protein</fullName>
    </recommendedName>
</protein>
<dbReference type="InterPro" id="IPR027417">
    <property type="entry name" value="P-loop_NTPase"/>
</dbReference>
<feature type="region of interest" description="Disordered" evidence="4">
    <location>
        <begin position="252"/>
        <end position="289"/>
    </location>
</feature>
<dbReference type="GO" id="GO:0017111">
    <property type="term" value="F:ribonucleoside triphosphate phosphatase activity"/>
    <property type="evidence" value="ECO:0007669"/>
    <property type="project" value="InterPro"/>
</dbReference>
<evidence type="ECO:0000313" key="6">
    <source>
        <dbReference type="EMBL" id="CAJ1939075.1"/>
    </source>
</evidence>
<reference evidence="6" key="1">
    <citation type="submission" date="2023-08" db="EMBL/GenBank/DDBJ databases">
        <authorList>
            <person name="Audoor S."/>
            <person name="Bilcke G."/>
        </authorList>
    </citation>
    <scope>NUCLEOTIDE SEQUENCE</scope>
</reference>
<keyword evidence="3" id="KW-0067">ATP-binding</keyword>
<gene>
    <name evidence="6" type="ORF">CYCCA115_LOCUS6413</name>
</gene>
<keyword evidence="1" id="KW-0547">Nucleotide-binding</keyword>
<dbReference type="EMBL" id="CAKOGP040000779">
    <property type="protein sequence ID" value="CAJ1939075.1"/>
    <property type="molecule type" value="Genomic_DNA"/>
</dbReference>
<dbReference type="InterPro" id="IPR036895">
    <property type="entry name" value="Uracil-DNA_glycosylase-like_sf"/>
</dbReference>
<feature type="compositionally biased region" description="Basic and acidic residues" evidence="4">
    <location>
        <begin position="252"/>
        <end position="272"/>
    </location>
</feature>
<keyword evidence="2" id="KW-0378">Hydrolase</keyword>
<name>A0AAD2FHK1_9STRA</name>
<dbReference type="GO" id="GO:0005524">
    <property type="term" value="F:ATP binding"/>
    <property type="evidence" value="ECO:0007669"/>
    <property type="project" value="UniProtKB-KW"/>
</dbReference>
<evidence type="ECO:0000256" key="2">
    <source>
        <dbReference type="ARBA" id="ARBA00022801"/>
    </source>
</evidence>
<dbReference type="Gene3D" id="3.40.50.300">
    <property type="entry name" value="P-loop containing nucleotide triphosphate hydrolases"/>
    <property type="match status" value="1"/>
</dbReference>
<dbReference type="AlphaFoldDB" id="A0AAD2FHK1"/>
<evidence type="ECO:0000313" key="7">
    <source>
        <dbReference type="Proteomes" id="UP001295423"/>
    </source>
</evidence>
<dbReference type="InterPro" id="IPR004948">
    <property type="entry name" value="Nuc-triphosphatase_THEP1"/>
</dbReference>
<dbReference type="SUPFAM" id="SSF52141">
    <property type="entry name" value="Uracil-DNA glycosylase-like"/>
    <property type="match status" value="1"/>
</dbReference>
<evidence type="ECO:0000259" key="5">
    <source>
        <dbReference type="SMART" id="SM00382"/>
    </source>
</evidence>
<evidence type="ECO:0000256" key="4">
    <source>
        <dbReference type="SAM" id="MobiDB-lite"/>
    </source>
</evidence>
<organism evidence="6 7">
    <name type="scientific">Cylindrotheca closterium</name>
    <dbReference type="NCBI Taxonomy" id="2856"/>
    <lineage>
        <taxon>Eukaryota</taxon>
        <taxon>Sar</taxon>
        <taxon>Stramenopiles</taxon>
        <taxon>Ochrophyta</taxon>
        <taxon>Bacillariophyta</taxon>
        <taxon>Bacillariophyceae</taxon>
        <taxon>Bacillariophycidae</taxon>
        <taxon>Bacillariales</taxon>
        <taxon>Bacillariaceae</taxon>
        <taxon>Cylindrotheca</taxon>
    </lineage>
</organism>
<proteinExistence type="predicted"/>
<dbReference type="Pfam" id="PF03266">
    <property type="entry name" value="NTPase_1"/>
    <property type="match status" value="1"/>
</dbReference>
<evidence type="ECO:0000256" key="3">
    <source>
        <dbReference type="ARBA" id="ARBA00022840"/>
    </source>
</evidence>
<feature type="compositionally biased region" description="Polar residues" evidence="4">
    <location>
        <begin position="273"/>
        <end position="286"/>
    </location>
</feature>
<feature type="domain" description="AAA+ ATPase" evidence="5">
    <location>
        <begin position="5"/>
        <end position="176"/>
    </location>
</feature>
<dbReference type="SUPFAM" id="SSF52540">
    <property type="entry name" value="P-loop containing nucleoside triphosphate hydrolases"/>
    <property type="match status" value="1"/>
</dbReference>
<accession>A0AAD2FHK1</accession>
<evidence type="ECO:0000256" key="1">
    <source>
        <dbReference type="ARBA" id="ARBA00022741"/>
    </source>
</evidence>
<sequence>MATFKFPHIFLTGHPSVGKTTIIKGVQSSIQQKCNGTDGNVTISGFYTEECRNKSGNRIGFDIVYWPTPATRTQKQPSEPQRVALSRMVDRIQKGKPFVGKYLVDIDNVAKYAVGSISAVETVTTSKNQRSPSLVILDEIGKMEMLCPQFIPAVNKLLDDSSNPTTRRVVFGTLPTPRYGRVIPDVESVRARDNVLVLHVTKDNRDELQKLLSEILSKVLLFDISNDDSSGLIKALEPYRYIRPIGASSLSGDKKKEGTNVHKKNQKADKRGTNLSTGESTATSVKPSGPLLSPSIPPKVLIVGETASPLPSNPEYAYCERSMWIVLSKMFDLPTYKPILDPSSASETAMASYKVVKNLALAKGICIWDVLANVHQKSKGRKKQKPVDTPNDIQGLLKKYPSIEMIGFIGQKAHAKYKSLLHDDPAHDDGRDVQLVTLPSSSPSNTRLSVVQKVDAWKSAFEKEMA</sequence>